<evidence type="ECO:0000256" key="1">
    <source>
        <dbReference type="SAM" id="MobiDB-lite"/>
    </source>
</evidence>
<evidence type="ECO:0000313" key="2">
    <source>
        <dbReference type="EMBL" id="GLJ75066.1"/>
    </source>
</evidence>
<dbReference type="Gene3D" id="3.30.70.60">
    <property type="match status" value="1"/>
</dbReference>
<name>A0A9W6H6W8_9MICO</name>
<dbReference type="RefSeq" id="WP_271175729.1">
    <property type="nucleotide sequence ID" value="NZ_BAAAJO010000001.1"/>
</dbReference>
<protein>
    <recommendedName>
        <fullName evidence="4">Tfp pilus assembly protein PilO</fullName>
    </recommendedName>
</protein>
<feature type="compositionally biased region" description="Low complexity" evidence="1">
    <location>
        <begin position="121"/>
        <end position="133"/>
    </location>
</feature>
<sequence length="238" mass="24215">MDKTRLWAIGAALLMVVVVALGWVVAVQPQLDAASAADAQTATIQTTNAQSAAALEQLKKDYKNLPALQDKLTALQKSVPADQSIPAFVDELYAIAAQNGLTITNWTAADAQAYKTVTPPAAAAPAPTASPSATPTPAPSVAPTAPVAAANAGVPPVISALITPANFAAVPITVSVNGPYENILAFLHGTQTGQRLFLVTGFSSAPSTTSPGFDGTVSGLIYVLDQPKAATEVTATKK</sequence>
<reference evidence="2" key="2">
    <citation type="submission" date="2023-01" db="EMBL/GenBank/DDBJ databases">
        <authorList>
            <person name="Sun Q."/>
            <person name="Evtushenko L."/>
        </authorList>
    </citation>
    <scope>NUCLEOTIDE SEQUENCE</scope>
    <source>
        <strain evidence="2">VKM Ac-1401</strain>
    </source>
</reference>
<gene>
    <name evidence="2" type="ORF">GCM10017584_06390</name>
</gene>
<dbReference type="Proteomes" id="UP001142372">
    <property type="component" value="Unassembled WGS sequence"/>
</dbReference>
<dbReference type="InterPro" id="IPR007445">
    <property type="entry name" value="PilO"/>
</dbReference>
<dbReference type="InterPro" id="IPR014717">
    <property type="entry name" value="Transl_elong_EF1B/ribsomal_bS6"/>
</dbReference>
<accession>A0A9W6H6W8</accession>
<feature type="region of interest" description="Disordered" evidence="1">
    <location>
        <begin position="121"/>
        <end position="143"/>
    </location>
</feature>
<dbReference type="EMBL" id="BSEN01000001">
    <property type="protein sequence ID" value="GLJ75066.1"/>
    <property type="molecule type" value="Genomic_DNA"/>
</dbReference>
<organism evidence="2 3">
    <name type="scientific">Leifsonia poae</name>
    <dbReference type="NCBI Taxonomy" id="110933"/>
    <lineage>
        <taxon>Bacteria</taxon>
        <taxon>Bacillati</taxon>
        <taxon>Actinomycetota</taxon>
        <taxon>Actinomycetes</taxon>
        <taxon>Micrococcales</taxon>
        <taxon>Microbacteriaceae</taxon>
        <taxon>Leifsonia</taxon>
    </lineage>
</organism>
<reference evidence="2" key="1">
    <citation type="journal article" date="2014" name="Int. J. Syst. Evol. Microbiol.">
        <title>Complete genome sequence of Corynebacterium casei LMG S-19264T (=DSM 44701T), isolated from a smear-ripened cheese.</title>
        <authorList>
            <consortium name="US DOE Joint Genome Institute (JGI-PGF)"/>
            <person name="Walter F."/>
            <person name="Albersmeier A."/>
            <person name="Kalinowski J."/>
            <person name="Ruckert C."/>
        </authorList>
    </citation>
    <scope>NUCLEOTIDE SEQUENCE</scope>
    <source>
        <strain evidence="2">VKM Ac-1401</strain>
    </source>
</reference>
<dbReference type="GO" id="GO:0043683">
    <property type="term" value="P:type IV pilus assembly"/>
    <property type="evidence" value="ECO:0007669"/>
    <property type="project" value="InterPro"/>
</dbReference>
<dbReference type="GO" id="GO:0043107">
    <property type="term" value="P:type IV pilus-dependent motility"/>
    <property type="evidence" value="ECO:0007669"/>
    <property type="project" value="InterPro"/>
</dbReference>
<keyword evidence="3" id="KW-1185">Reference proteome</keyword>
<dbReference type="Pfam" id="PF04350">
    <property type="entry name" value="PilO"/>
    <property type="match status" value="1"/>
</dbReference>
<evidence type="ECO:0008006" key="4">
    <source>
        <dbReference type="Google" id="ProtNLM"/>
    </source>
</evidence>
<comment type="caution">
    <text evidence="2">The sequence shown here is derived from an EMBL/GenBank/DDBJ whole genome shotgun (WGS) entry which is preliminary data.</text>
</comment>
<proteinExistence type="predicted"/>
<dbReference type="AlphaFoldDB" id="A0A9W6H6W8"/>
<evidence type="ECO:0000313" key="3">
    <source>
        <dbReference type="Proteomes" id="UP001142372"/>
    </source>
</evidence>